<evidence type="ECO:0000256" key="3">
    <source>
        <dbReference type="RuleBase" id="RU003457"/>
    </source>
</evidence>
<feature type="binding site" evidence="2">
    <location>
        <position position="103"/>
    </location>
    <ligand>
        <name>Fe cation</name>
        <dbReference type="ChEBI" id="CHEBI:24875"/>
    </ligand>
</feature>
<dbReference type="Pfam" id="PF02678">
    <property type="entry name" value="Pirin"/>
    <property type="match status" value="1"/>
</dbReference>
<dbReference type="InterPro" id="IPR011051">
    <property type="entry name" value="RmlC_Cupin_sf"/>
</dbReference>
<dbReference type="AlphaFoldDB" id="A0A084T1B0"/>
<proteinExistence type="inferred from homology"/>
<sequence length="231" mass="25409">MMIVRPSETRGHANHGWLDSHHTFSFGGYYDPDFMGFRALRVINEDRVTAGDGFDTHSHRDMEIITYPLSGAIAHRDSTGGEGLLRTGEVQRMTAGTGVQHSEMNGANEELHFLQIWILPKQRGLRPGYEQKAFSESERQGHWRVVASPDARDGSLTVHQDVLLHSTLLGQGEQAEYTLAPGRHAWVQLARGKGTLNGVELKAGDGVAVSEESQLVLSASEPLEALLFDLA</sequence>
<dbReference type="Proteomes" id="UP000028547">
    <property type="component" value="Unassembled WGS sequence"/>
</dbReference>
<evidence type="ECO:0000259" key="4">
    <source>
        <dbReference type="Pfam" id="PF02678"/>
    </source>
</evidence>
<dbReference type="GO" id="GO:0051213">
    <property type="term" value="F:dioxygenase activity"/>
    <property type="evidence" value="ECO:0007669"/>
    <property type="project" value="UniProtKB-KW"/>
</dbReference>
<evidence type="ECO:0000256" key="2">
    <source>
        <dbReference type="PIRSR" id="PIRSR006232-1"/>
    </source>
</evidence>
<evidence type="ECO:0000259" key="5">
    <source>
        <dbReference type="Pfam" id="PF17954"/>
    </source>
</evidence>
<gene>
    <name evidence="6" type="ORF">Q664_02375</name>
</gene>
<dbReference type="CDD" id="cd02910">
    <property type="entry name" value="cupin_Yhhw_N"/>
    <property type="match status" value="1"/>
</dbReference>
<dbReference type="GO" id="GO:0046872">
    <property type="term" value="F:metal ion binding"/>
    <property type="evidence" value="ECO:0007669"/>
    <property type="project" value="UniProtKB-KW"/>
</dbReference>
<keyword evidence="2" id="KW-0408">Iron</keyword>
<organism evidence="6 7">
    <name type="scientific">Archangium violaceum Cb vi76</name>
    <dbReference type="NCBI Taxonomy" id="1406225"/>
    <lineage>
        <taxon>Bacteria</taxon>
        <taxon>Pseudomonadati</taxon>
        <taxon>Myxococcota</taxon>
        <taxon>Myxococcia</taxon>
        <taxon>Myxococcales</taxon>
        <taxon>Cystobacterineae</taxon>
        <taxon>Archangiaceae</taxon>
        <taxon>Archangium</taxon>
    </lineage>
</organism>
<evidence type="ECO:0000313" key="6">
    <source>
        <dbReference type="EMBL" id="KFA94495.1"/>
    </source>
</evidence>
<dbReference type="CDD" id="cd20311">
    <property type="entry name" value="cupin_Yhhw_C"/>
    <property type="match status" value="1"/>
</dbReference>
<protein>
    <submittedName>
        <fullName evidence="6">Quercetin 2,3-dioxygenase</fullName>
    </submittedName>
</protein>
<feature type="binding site" evidence="2">
    <location>
        <position position="101"/>
    </location>
    <ligand>
        <name>Fe cation</name>
        <dbReference type="ChEBI" id="CHEBI:24875"/>
    </ligand>
</feature>
<keyword evidence="6" id="KW-0560">Oxidoreductase</keyword>
<feature type="domain" description="Pirin N-terminal" evidence="4">
    <location>
        <begin position="7"/>
        <end position="118"/>
    </location>
</feature>
<dbReference type="SUPFAM" id="SSF51182">
    <property type="entry name" value="RmlC-like cupins"/>
    <property type="match status" value="1"/>
</dbReference>
<dbReference type="PANTHER" id="PTHR43212:SF3">
    <property type="entry name" value="QUERCETIN 2,3-DIOXYGENASE"/>
    <property type="match status" value="1"/>
</dbReference>
<dbReference type="PANTHER" id="PTHR43212">
    <property type="entry name" value="QUERCETIN 2,3-DIOXYGENASE"/>
    <property type="match status" value="1"/>
</dbReference>
<dbReference type="InterPro" id="IPR003829">
    <property type="entry name" value="Pirin_N_dom"/>
</dbReference>
<dbReference type="InterPro" id="IPR014710">
    <property type="entry name" value="RmlC-like_jellyroll"/>
</dbReference>
<comment type="cofactor">
    <cofactor evidence="2">
        <name>Fe cation</name>
        <dbReference type="ChEBI" id="CHEBI:24875"/>
    </cofactor>
    <text evidence="2">Binds 1 Fe cation per subunit.</text>
</comment>
<evidence type="ECO:0000256" key="1">
    <source>
        <dbReference type="ARBA" id="ARBA00008416"/>
    </source>
</evidence>
<dbReference type="EMBL" id="JPMI01000010">
    <property type="protein sequence ID" value="KFA94495.1"/>
    <property type="molecule type" value="Genomic_DNA"/>
</dbReference>
<evidence type="ECO:0000313" key="7">
    <source>
        <dbReference type="Proteomes" id="UP000028547"/>
    </source>
</evidence>
<feature type="binding site" evidence="2">
    <location>
        <position position="59"/>
    </location>
    <ligand>
        <name>Fe cation</name>
        <dbReference type="ChEBI" id="CHEBI:24875"/>
    </ligand>
</feature>
<comment type="caution">
    <text evidence="6">The sequence shown here is derived from an EMBL/GenBank/DDBJ whole genome shotgun (WGS) entry which is preliminary data.</text>
</comment>
<dbReference type="InterPro" id="IPR012093">
    <property type="entry name" value="Pirin"/>
</dbReference>
<accession>A0A084T1B0</accession>
<dbReference type="RefSeq" id="WP_043389427.1">
    <property type="nucleotide sequence ID" value="NZ_JPMI01000010.1"/>
</dbReference>
<dbReference type="PIRSF" id="PIRSF006232">
    <property type="entry name" value="Pirin"/>
    <property type="match status" value="1"/>
</dbReference>
<reference evidence="6 7" key="1">
    <citation type="submission" date="2014-07" db="EMBL/GenBank/DDBJ databases">
        <title>Draft Genome Sequence of Gephyronic Acid Producer, Cystobacter violaceus Strain Cb vi76.</title>
        <authorList>
            <person name="Stevens D.C."/>
            <person name="Young J."/>
            <person name="Carmichael R."/>
            <person name="Tan J."/>
            <person name="Taylor R.E."/>
        </authorList>
    </citation>
    <scope>NUCLEOTIDE SEQUENCE [LARGE SCALE GENOMIC DNA]</scope>
    <source>
        <strain evidence="6 7">Cb vi76</strain>
    </source>
</reference>
<keyword evidence="2" id="KW-0479">Metal-binding</keyword>
<feature type="binding site" evidence="2">
    <location>
        <position position="57"/>
    </location>
    <ligand>
        <name>Fe cation</name>
        <dbReference type="ChEBI" id="CHEBI:24875"/>
    </ligand>
</feature>
<dbReference type="InterPro" id="IPR041602">
    <property type="entry name" value="Quercetinase_C"/>
</dbReference>
<keyword evidence="6" id="KW-0223">Dioxygenase</keyword>
<feature type="domain" description="Quercetin 2,3-dioxygenase C-terminal cupin" evidence="5">
    <location>
        <begin position="145"/>
        <end position="230"/>
    </location>
</feature>
<dbReference type="Gene3D" id="2.60.120.10">
    <property type="entry name" value="Jelly Rolls"/>
    <property type="match status" value="2"/>
</dbReference>
<dbReference type="Pfam" id="PF17954">
    <property type="entry name" value="Pirin_C_2"/>
    <property type="match status" value="1"/>
</dbReference>
<comment type="similarity">
    <text evidence="1 3">Belongs to the pirin family.</text>
</comment>
<name>A0A084T1B0_9BACT</name>